<dbReference type="RefSeq" id="WP_118096762.1">
    <property type="nucleotide sequence ID" value="NZ_CP117966.1"/>
</dbReference>
<dbReference type="Proteomes" id="UP000266172">
    <property type="component" value="Unassembled WGS sequence"/>
</dbReference>
<comment type="caution">
    <text evidence="2">The sequence shown here is derived from an EMBL/GenBank/DDBJ whole genome shotgun (WGS) entry which is preliminary data.</text>
</comment>
<gene>
    <name evidence="2" type="ORF">DWX93_04430</name>
</gene>
<reference evidence="2 3" key="1">
    <citation type="submission" date="2018-08" db="EMBL/GenBank/DDBJ databases">
        <title>A genome reference for cultivated species of the human gut microbiota.</title>
        <authorList>
            <person name="Zou Y."/>
            <person name="Xue W."/>
            <person name="Luo G."/>
        </authorList>
    </citation>
    <scope>NUCLEOTIDE SEQUENCE [LARGE SCALE GENOMIC DNA]</scope>
    <source>
        <strain evidence="2 3">AF22-12AC</strain>
    </source>
</reference>
<name>A0A395VBH5_9FIRM</name>
<evidence type="ECO:0000259" key="1">
    <source>
        <dbReference type="Pfam" id="PF26351"/>
    </source>
</evidence>
<dbReference type="Pfam" id="PF26351">
    <property type="entry name" value="DUF8091"/>
    <property type="match status" value="1"/>
</dbReference>
<dbReference type="InterPro" id="IPR058404">
    <property type="entry name" value="DUF8091"/>
</dbReference>
<feature type="domain" description="DUF8091" evidence="1">
    <location>
        <begin position="31"/>
        <end position="184"/>
    </location>
</feature>
<protein>
    <recommendedName>
        <fullName evidence="1">DUF8091 domain-containing protein</fullName>
    </recommendedName>
</protein>
<dbReference type="EMBL" id="QRVL01000001">
    <property type="protein sequence ID" value="RGS42560.1"/>
    <property type="molecule type" value="Genomic_DNA"/>
</dbReference>
<proteinExistence type="predicted"/>
<dbReference type="AlphaFoldDB" id="A0A395VBH5"/>
<evidence type="ECO:0000313" key="2">
    <source>
        <dbReference type="EMBL" id="RGS42560.1"/>
    </source>
</evidence>
<evidence type="ECO:0000313" key="3">
    <source>
        <dbReference type="Proteomes" id="UP000266172"/>
    </source>
</evidence>
<sequence>MCIDTERFERARGRVIGIERQRLGIGTLSEKTVHAVLKNYYAPDEDMHEIPIENFVADIFDGEAVIEIQTRSFQNMRRKLAAFLPLYPVTIVYPIPHVKWLHWMDEETGEISPGRKSPKKGNAYQAFIELYKIRPFLKDPNLRLRLDLIDMEEYRRLNGWSRDKKKGSDRFDRIPLTFVEEVRVDRREDYMQFIPYEIPEEFTAKDFAACAKIPVRLAQTVLLILTDLLIVERIGKQGRSYLYRICEIE</sequence>
<organism evidence="2 3">
    <name type="scientific">Roseburia hominis</name>
    <dbReference type="NCBI Taxonomy" id="301301"/>
    <lineage>
        <taxon>Bacteria</taxon>
        <taxon>Bacillati</taxon>
        <taxon>Bacillota</taxon>
        <taxon>Clostridia</taxon>
        <taxon>Lachnospirales</taxon>
        <taxon>Lachnospiraceae</taxon>
        <taxon>Roseburia</taxon>
    </lineage>
</organism>
<accession>A0A395VBH5</accession>